<organism evidence="5 6">
    <name type="scientific">Oidiodendron maius (strain Zn)</name>
    <dbReference type="NCBI Taxonomy" id="913774"/>
    <lineage>
        <taxon>Eukaryota</taxon>
        <taxon>Fungi</taxon>
        <taxon>Dikarya</taxon>
        <taxon>Ascomycota</taxon>
        <taxon>Pezizomycotina</taxon>
        <taxon>Leotiomycetes</taxon>
        <taxon>Leotiomycetes incertae sedis</taxon>
        <taxon>Myxotrichaceae</taxon>
        <taxon>Oidiodendron</taxon>
    </lineage>
</organism>
<protein>
    <recommendedName>
        <fullName evidence="1">1-alkyl-2-acetylglycerophosphocholine esterase</fullName>
        <ecNumber evidence="1">3.1.1.47</ecNumber>
    </recommendedName>
</protein>
<proteinExistence type="predicted"/>
<evidence type="ECO:0000313" key="5">
    <source>
        <dbReference type="EMBL" id="KIM93987.1"/>
    </source>
</evidence>
<feature type="non-terminal residue" evidence="5">
    <location>
        <position position="350"/>
    </location>
</feature>
<dbReference type="OrthoDB" id="2363873at2759"/>
<evidence type="ECO:0000256" key="1">
    <source>
        <dbReference type="ARBA" id="ARBA00013201"/>
    </source>
</evidence>
<feature type="non-terminal residue" evidence="5">
    <location>
        <position position="1"/>
    </location>
</feature>
<dbReference type="Proteomes" id="UP000054321">
    <property type="component" value="Unassembled WGS sequence"/>
</dbReference>
<keyword evidence="2" id="KW-0378">Hydrolase</keyword>
<dbReference type="Pfam" id="PF03403">
    <property type="entry name" value="PAF-AH_p_II"/>
    <property type="match status" value="2"/>
</dbReference>
<dbReference type="SUPFAM" id="SSF53474">
    <property type="entry name" value="alpha/beta-Hydrolases"/>
    <property type="match status" value="1"/>
</dbReference>
<evidence type="ECO:0000256" key="3">
    <source>
        <dbReference type="ARBA" id="ARBA00022963"/>
    </source>
</evidence>
<dbReference type="STRING" id="913774.A0A0C3CWA3"/>
<dbReference type="EMBL" id="KN832892">
    <property type="protein sequence ID" value="KIM93987.1"/>
    <property type="molecule type" value="Genomic_DNA"/>
</dbReference>
<dbReference type="PANTHER" id="PTHR10272">
    <property type="entry name" value="PLATELET-ACTIVATING FACTOR ACETYLHYDROLASE"/>
    <property type="match status" value="1"/>
</dbReference>
<dbReference type="GO" id="GO:0003847">
    <property type="term" value="F:1-alkyl-2-acetylglycerophosphocholine esterase activity"/>
    <property type="evidence" value="ECO:0007669"/>
    <property type="project" value="UniProtKB-EC"/>
</dbReference>
<gene>
    <name evidence="5" type="ORF">OIDMADRAFT_70204</name>
</gene>
<dbReference type="EC" id="3.1.1.47" evidence="1"/>
<keyword evidence="3" id="KW-0442">Lipid degradation</keyword>
<dbReference type="AlphaFoldDB" id="A0A0C3CWA3"/>
<dbReference type="HOGENOM" id="CLU_026278_0_0_1"/>
<dbReference type="Gene3D" id="3.40.50.1820">
    <property type="entry name" value="alpha/beta hydrolase"/>
    <property type="match status" value="1"/>
</dbReference>
<evidence type="ECO:0000256" key="4">
    <source>
        <dbReference type="ARBA" id="ARBA00023098"/>
    </source>
</evidence>
<keyword evidence="6" id="KW-1185">Reference proteome</keyword>
<evidence type="ECO:0000256" key="2">
    <source>
        <dbReference type="ARBA" id="ARBA00022801"/>
    </source>
</evidence>
<evidence type="ECO:0000313" key="6">
    <source>
        <dbReference type="Proteomes" id="UP000054321"/>
    </source>
</evidence>
<name>A0A0C3CWA3_OIDMZ</name>
<sequence>FPPPTGNFNTSLTITQLTDYTRRDPYAPTPQPRSLMVSVFQPTTCTAGPTPYMDPLTAAFVDANVLPGGVLPPGTFESLSFLNCPTIPYHQEKQFPMLLFSTGMGDPRVYYSILAQAIASTGYVVITIDHPFDANIVVYPNNRTVLAANITEDEQGLTFDLNVRTQDVIFVLDEVSRPSLAEILPGFEQLDVSRVGVFGHSLGGATAAQAMFVDERFAGGMNLDGMMFGSVVDRGLHKPFVLWGHTGHSTLPGADFDLTWETFWSKSTGFKRELSLEDSAHGTFTDLPDVVDVLGLSGILPPEVSQLLGTIDGTRALKVISTYVVSFFDFVLKGKDVGLLGGPSPEFPEV</sequence>
<reference evidence="6" key="2">
    <citation type="submission" date="2015-01" db="EMBL/GenBank/DDBJ databases">
        <title>Evolutionary Origins and Diversification of the Mycorrhizal Mutualists.</title>
        <authorList>
            <consortium name="DOE Joint Genome Institute"/>
            <consortium name="Mycorrhizal Genomics Consortium"/>
            <person name="Kohler A."/>
            <person name="Kuo A."/>
            <person name="Nagy L.G."/>
            <person name="Floudas D."/>
            <person name="Copeland A."/>
            <person name="Barry K.W."/>
            <person name="Cichocki N."/>
            <person name="Veneault-Fourrey C."/>
            <person name="LaButti K."/>
            <person name="Lindquist E.A."/>
            <person name="Lipzen A."/>
            <person name="Lundell T."/>
            <person name="Morin E."/>
            <person name="Murat C."/>
            <person name="Riley R."/>
            <person name="Ohm R."/>
            <person name="Sun H."/>
            <person name="Tunlid A."/>
            <person name="Henrissat B."/>
            <person name="Grigoriev I.V."/>
            <person name="Hibbett D.S."/>
            <person name="Martin F."/>
        </authorList>
    </citation>
    <scope>NUCLEOTIDE SEQUENCE [LARGE SCALE GENOMIC DNA]</scope>
    <source>
        <strain evidence="6">Zn</strain>
    </source>
</reference>
<dbReference type="InParanoid" id="A0A0C3CWA3"/>
<keyword evidence="4" id="KW-0443">Lipid metabolism</keyword>
<accession>A0A0C3CWA3</accession>
<reference evidence="5 6" key="1">
    <citation type="submission" date="2014-04" db="EMBL/GenBank/DDBJ databases">
        <authorList>
            <consortium name="DOE Joint Genome Institute"/>
            <person name="Kuo A."/>
            <person name="Martino E."/>
            <person name="Perotto S."/>
            <person name="Kohler A."/>
            <person name="Nagy L.G."/>
            <person name="Floudas D."/>
            <person name="Copeland A."/>
            <person name="Barry K.W."/>
            <person name="Cichocki N."/>
            <person name="Veneault-Fourrey C."/>
            <person name="LaButti K."/>
            <person name="Lindquist E.A."/>
            <person name="Lipzen A."/>
            <person name="Lundell T."/>
            <person name="Morin E."/>
            <person name="Murat C."/>
            <person name="Sun H."/>
            <person name="Tunlid A."/>
            <person name="Henrissat B."/>
            <person name="Grigoriev I.V."/>
            <person name="Hibbett D.S."/>
            <person name="Martin F."/>
            <person name="Nordberg H.P."/>
            <person name="Cantor M.N."/>
            <person name="Hua S.X."/>
        </authorList>
    </citation>
    <scope>NUCLEOTIDE SEQUENCE [LARGE SCALE GENOMIC DNA]</scope>
    <source>
        <strain evidence="5 6">Zn</strain>
    </source>
</reference>
<dbReference type="InterPro" id="IPR029058">
    <property type="entry name" value="AB_hydrolase_fold"/>
</dbReference>
<dbReference type="PANTHER" id="PTHR10272:SF14">
    <property type="entry name" value="PAF ACETYLHYDROLASE FAMILY PROTEIN"/>
    <property type="match status" value="1"/>
</dbReference>
<dbReference type="GO" id="GO:0016042">
    <property type="term" value="P:lipid catabolic process"/>
    <property type="evidence" value="ECO:0007669"/>
    <property type="project" value="UniProtKB-KW"/>
</dbReference>